<keyword evidence="3" id="KW-1185">Reference proteome</keyword>
<sequence>MIIVSAVFFAGMGVVAMVTPDGTMKPFGTVLPQSTARAEIRAVYGGFGLAIAAVLGYAAATPGPVRTGILLTVGAAMAGMAIGRVVSAFIDDRTPFYPNWFYALVEVVIAAPLFFVACG</sequence>
<accession>A0A2G5P608</accession>
<reference evidence="2 3" key="1">
    <citation type="journal article" date="2017" name="Infect. Genet. Evol.">
        <title>The new phylogeny of the genus Mycobacterium: The old and the news.</title>
        <authorList>
            <person name="Tortoli E."/>
            <person name="Fedrizzi T."/>
            <person name="Meehan C.J."/>
            <person name="Trovato A."/>
            <person name="Grottola A."/>
            <person name="Giacobazzi E."/>
            <person name="Serpini G.F."/>
            <person name="Tagliazucchi S."/>
            <person name="Fabio A."/>
            <person name="Bettua C."/>
            <person name="Bertorelli R."/>
            <person name="Frascaro F."/>
            <person name="De Sanctis V."/>
            <person name="Pecorari M."/>
            <person name="Jousson O."/>
            <person name="Segata N."/>
            <person name="Cirillo D.M."/>
        </authorList>
    </citation>
    <scope>NUCLEOTIDE SEQUENCE [LARGE SCALE GENOMIC DNA]</scope>
    <source>
        <strain evidence="2 3">CIP1034565</strain>
    </source>
</reference>
<gene>
    <name evidence="2" type="ORF">CQY22_015525</name>
</gene>
<dbReference type="AlphaFoldDB" id="A0A2G5P608"/>
<dbReference type="InterPro" id="IPR025597">
    <property type="entry name" value="DUF4345"/>
</dbReference>
<dbReference type="Pfam" id="PF14248">
    <property type="entry name" value="DUF4345"/>
    <property type="match status" value="1"/>
</dbReference>
<dbReference type="EMBL" id="PDCN02000024">
    <property type="protein sequence ID" value="PIB73799.1"/>
    <property type="molecule type" value="Genomic_DNA"/>
</dbReference>
<proteinExistence type="predicted"/>
<feature type="transmembrane region" description="Helical" evidence="1">
    <location>
        <begin position="40"/>
        <end position="60"/>
    </location>
</feature>
<keyword evidence="1" id="KW-0812">Transmembrane</keyword>
<keyword evidence="1" id="KW-1133">Transmembrane helix</keyword>
<organism evidence="2 3">
    <name type="scientific">Mycolicibacterium brumae</name>
    <dbReference type="NCBI Taxonomy" id="85968"/>
    <lineage>
        <taxon>Bacteria</taxon>
        <taxon>Bacillati</taxon>
        <taxon>Actinomycetota</taxon>
        <taxon>Actinomycetes</taxon>
        <taxon>Mycobacteriales</taxon>
        <taxon>Mycobacteriaceae</taxon>
        <taxon>Mycolicibacterium</taxon>
    </lineage>
</organism>
<evidence type="ECO:0000256" key="1">
    <source>
        <dbReference type="SAM" id="Phobius"/>
    </source>
</evidence>
<name>A0A2G5P608_9MYCO</name>
<feature type="transmembrane region" description="Helical" evidence="1">
    <location>
        <begin position="99"/>
        <end position="118"/>
    </location>
</feature>
<evidence type="ECO:0000313" key="2">
    <source>
        <dbReference type="EMBL" id="PIB73799.1"/>
    </source>
</evidence>
<feature type="transmembrane region" description="Helical" evidence="1">
    <location>
        <begin position="67"/>
        <end position="87"/>
    </location>
</feature>
<comment type="caution">
    <text evidence="2">The sequence shown here is derived from an EMBL/GenBank/DDBJ whole genome shotgun (WGS) entry which is preliminary data.</text>
</comment>
<keyword evidence="1" id="KW-0472">Membrane</keyword>
<protein>
    <submittedName>
        <fullName evidence="2">DUF4345 domain-containing protein</fullName>
    </submittedName>
</protein>
<evidence type="ECO:0000313" key="3">
    <source>
        <dbReference type="Proteomes" id="UP000230551"/>
    </source>
</evidence>
<dbReference type="OrthoDB" id="8481950at2"/>
<dbReference type="Proteomes" id="UP000230551">
    <property type="component" value="Unassembled WGS sequence"/>
</dbReference>
<dbReference type="STRING" id="85968.GCA_900073015_03823"/>